<accession>A0A6B2LR91</accession>
<feature type="compositionally biased region" description="Basic and acidic residues" evidence="1">
    <location>
        <begin position="76"/>
        <end position="89"/>
    </location>
</feature>
<evidence type="ECO:0000256" key="1">
    <source>
        <dbReference type="SAM" id="MobiDB-lite"/>
    </source>
</evidence>
<sequence length="105" mass="11277">MKDKVLAEFLISLADKSSSLEHFQKLLEDNGGEDFPEQFVGNLWKLINKMRPKAPAKGEAKGSVGADPKGGAQESGKAEAGKSEEKSIPPEKSINALSIPNEPRS</sequence>
<evidence type="ECO:0000313" key="2">
    <source>
        <dbReference type="EMBL" id="NDV39554.1"/>
    </source>
</evidence>
<dbReference type="AlphaFoldDB" id="A0A6B2LR91"/>
<name>A0A6B2LR91_9EUKA</name>
<reference evidence="2" key="1">
    <citation type="journal article" date="2020" name="J. Eukaryot. Microbiol.">
        <title>De novo Sequencing, Assembly and Annotation of the Transcriptome for the Free-Living Testate Amoeba Arcella intermedia.</title>
        <authorList>
            <person name="Ribeiro G.M."/>
            <person name="Porfirio-Sousa A.L."/>
            <person name="Maurer-Alcala X.X."/>
            <person name="Katz L.A."/>
            <person name="Lahr D.J.G."/>
        </authorList>
    </citation>
    <scope>NUCLEOTIDE SEQUENCE</scope>
</reference>
<dbReference type="EMBL" id="GIBP01010585">
    <property type="protein sequence ID" value="NDV39554.1"/>
    <property type="molecule type" value="Transcribed_RNA"/>
</dbReference>
<protein>
    <submittedName>
        <fullName evidence="2">Uncharacterized protein</fullName>
    </submittedName>
</protein>
<proteinExistence type="predicted"/>
<organism evidence="2">
    <name type="scientific">Arcella intermedia</name>
    <dbReference type="NCBI Taxonomy" id="1963864"/>
    <lineage>
        <taxon>Eukaryota</taxon>
        <taxon>Amoebozoa</taxon>
        <taxon>Tubulinea</taxon>
        <taxon>Elardia</taxon>
        <taxon>Arcellinida</taxon>
        <taxon>Sphaerothecina</taxon>
        <taxon>Arcellidae</taxon>
        <taxon>Arcella</taxon>
    </lineage>
</organism>
<feature type="region of interest" description="Disordered" evidence="1">
    <location>
        <begin position="52"/>
        <end position="105"/>
    </location>
</feature>